<dbReference type="AlphaFoldDB" id="A0A6B2LSV4"/>
<accession>A0A6B2LSV4</accession>
<dbReference type="Pfam" id="PF02036">
    <property type="entry name" value="SCP2"/>
    <property type="match status" value="1"/>
</dbReference>
<dbReference type="SUPFAM" id="SSF55718">
    <property type="entry name" value="SCP-like"/>
    <property type="match status" value="1"/>
</dbReference>
<dbReference type="PANTHER" id="PTHR10094">
    <property type="entry name" value="STEROL CARRIER PROTEIN 2 SCP-2 FAMILY PROTEIN"/>
    <property type="match status" value="1"/>
</dbReference>
<sequence length="111" mass="11957">MALQSQPVFDVMANHLKNPDLLKKVNAVYQFNLVADGKTHTFTVDAKKEGTVKSGAHGKADCTITMADADFLDLSTGKMDGMTAFSQGKLKVSGNIMLAQKLNVITQQAKL</sequence>
<reference evidence="2" key="1">
    <citation type="journal article" date="2020" name="J. Eukaryot. Microbiol.">
        <title>De novo Sequencing, Assembly and Annotation of the Transcriptome for the Free-Living Testate Amoeba Arcella intermedia.</title>
        <authorList>
            <person name="Ribeiro G.M."/>
            <person name="Porfirio-Sousa A.L."/>
            <person name="Maurer-Alcala X.X."/>
            <person name="Katz L.A."/>
            <person name="Lahr D.J.G."/>
        </authorList>
    </citation>
    <scope>NUCLEOTIDE SEQUENCE</scope>
</reference>
<dbReference type="PANTHER" id="PTHR10094:SF25">
    <property type="entry name" value="SCP2 STEROL-BINDING DOMAIN-CONTAINING PROTEIN 1"/>
    <property type="match status" value="1"/>
</dbReference>
<organism evidence="2">
    <name type="scientific">Arcella intermedia</name>
    <dbReference type="NCBI Taxonomy" id="1963864"/>
    <lineage>
        <taxon>Eukaryota</taxon>
        <taxon>Amoebozoa</taxon>
        <taxon>Tubulinea</taxon>
        <taxon>Elardia</taxon>
        <taxon>Arcellinida</taxon>
        <taxon>Sphaerothecina</taxon>
        <taxon>Arcellidae</taxon>
        <taxon>Arcella</taxon>
    </lineage>
</organism>
<dbReference type="EMBL" id="GIBP01011144">
    <property type="protein sequence ID" value="NDV40113.1"/>
    <property type="molecule type" value="Transcribed_RNA"/>
</dbReference>
<dbReference type="GO" id="GO:0005829">
    <property type="term" value="C:cytosol"/>
    <property type="evidence" value="ECO:0007669"/>
    <property type="project" value="TreeGrafter"/>
</dbReference>
<evidence type="ECO:0000259" key="1">
    <source>
        <dbReference type="Pfam" id="PF02036"/>
    </source>
</evidence>
<dbReference type="InterPro" id="IPR003033">
    <property type="entry name" value="SCP2_sterol-bd_dom"/>
</dbReference>
<dbReference type="InterPro" id="IPR036527">
    <property type="entry name" value="SCP2_sterol-bd_dom_sf"/>
</dbReference>
<evidence type="ECO:0000313" key="2">
    <source>
        <dbReference type="EMBL" id="NDV40113.1"/>
    </source>
</evidence>
<feature type="domain" description="SCP2" evidence="1">
    <location>
        <begin position="17"/>
        <end position="105"/>
    </location>
</feature>
<protein>
    <recommendedName>
        <fullName evidence="1">SCP2 domain-containing protein</fullName>
    </recommendedName>
</protein>
<dbReference type="Gene3D" id="3.30.1050.10">
    <property type="entry name" value="SCP2 sterol-binding domain"/>
    <property type="match status" value="1"/>
</dbReference>
<proteinExistence type="predicted"/>
<name>A0A6B2LSV4_9EUKA</name>